<evidence type="ECO:0008006" key="5">
    <source>
        <dbReference type="Google" id="ProtNLM"/>
    </source>
</evidence>
<dbReference type="Proteomes" id="UP000008311">
    <property type="component" value="Unassembled WGS sequence"/>
</dbReference>
<reference evidence="4" key="1">
    <citation type="journal article" date="2010" name="Nat. Biotechnol.">
        <title>Draft genome sequence of the oilseed species Ricinus communis.</title>
        <authorList>
            <person name="Chan A.P."/>
            <person name="Crabtree J."/>
            <person name="Zhao Q."/>
            <person name="Lorenzi H."/>
            <person name="Orvis J."/>
            <person name="Puiu D."/>
            <person name="Melake-Berhan A."/>
            <person name="Jones K.M."/>
            <person name="Redman J."/>
            <person name="Chen G."/>
            <person name="Cahoon E.B."/>
            <person name="Gedil M."/>
            <person name="Stanke M."/>
            <person name="Haas B.J."/>
            <person name="Wortman J.R."/>
            <person name="Fraser-Liggett C.M."/>
            <person name="Ravel J."/>
            <person name="Rabinowicz P.D."/>
        </authorList>
    </citation>
    <scope>NUCLEOTIDE SEQUENCE [LARGE SCALE GENOMIC DNA]</scope>
    <source>
        <strain evidence="4">cv. Hale</strain>
    </source>
</reference>
<dbReference type="InParanoid" id="B9RLF5"/>
<dbReference type="GO" id="GO:0008284">
    <property type="term" value="P:positive regulation of cell population proliferation"/>
    <property type="evidence" value="ECO:0000318"/>
    <property type="project" value="GO_Central"/>
</dbReference>
<protein>
    <recommendedName>
        <fullName evidence="5">Root meristem growth factor</fullName>
    </recommendedName>
</protein>
<dbReference type="GO" id="GO:0005615">
    <property type="term" value="C:extracellular space"/>
    <property type="evidence" value="ECO:0000318"/>
    <property type="project" value="GO_Central"/>
</dbReference>
<evidence type="ECO:0000313" key="4">
    <source>
        <dbReference type="Proteomes" id="UP000008311"/>
    </source>
</evidence>
<dbReference type="GO" id="GO:0010628">
    <property type="term" value="P:positive regulation of gene expression"/>
    <property type="evidence" value="ECO:0000318"/>
    <property type="project" value="GO_Central"/>
</dbReference>
<evidence type="ECO:0000256" key="2">
    <source>
        <dbReference type="SAM" id="SignalP"/>
    </source>
</evidence>
<gene>
    <name evidence="3" type="ORF">RCOM_1466480</name>
</gene>
<feature type="compositionally biased region" description="Low complexity" evidence="1">
    <location>
        <begin position="101"/>
        <end position="113"/>
    </location>
</feature>
<keyword evidence="4" id="KW-1185">Reference proteome</keyword>
<name>B9RLF5_RICCO</name>
<evidence type="ECO:0000313" key="3">
    <source>
        <dbReference type="EMBL" id="EEF47680.1"/>
    </source>
</evidence>
<feature type="signal peptide" evidence="2">
    <location>
        <begin position="1"/>
        <end position="28"/>
    </location>
</feature>
<dbReference type="eggNOG" id="ENOG502SYJP">
    <property type="taxonomic scope" value="Eukaryota"/>
</dbReference>
<organism evidence="3 4">
    <name type="scientific">Ricinus communis</name>
    <name type="common">Castor bean</name>
    <dbReference type="NCBI Taxonomy" id="3988"/>
    <lineage>
        <taxon>Eukaryota</taxon>
        <taxon>Viridiplantae</taxon>
        <taxon>Streptophyta</taxon>
        <taxon>Embryophyta</taxon>
        <taxon>Tracheophyta</taxon>
        <taxon>Spermatophyta</taxon>
        <taxon>Magnoliopsida</taxon>
        <taxon>eudicotyledons</taxon>
        <taxon>Gunneridae</taxon>
        <taxon>Pentapetalae</taxon>
        <taxon>rosids</taxon>
        <taxon>fabids</taxon>
        <taxon>Malpighiales</taxon>
        <taxon>Euphorbiaceae</taxon>
        <taxon>Acalyphoideae</taxon>
        <taxon>Acalypheae</taxon>
        <taxon>Ricinus</taxon>
    </lineage>
</organism>
<dbReference type="EMBL" id="EQ973788">
    <property type="protein sequence ID" value="EEF47680.1"/>
    <property type="molecule type" value="Genomic_DNA"/>
</dbReference>
<dbReference type="GO" id="GO:0010082">
    <property type="term" value="P:regulation of root meristem growth"/>
    <property type="evidence" value="ECO:0007669"/>
    <property type="project" value="InterPro"/>
</dbReference>
<dbReference type="GO" id="GO:0008083">
    <property type="term" value="F:growth factor activity"/>
    <property type="evidence" value="ECO:0000318"/>
    <property type="project" value="GO_Central"/>
</dbReference>
<keyword evidence="2" id="KW-0732">Signal</keyword>
<feature type="region of interest" description="Disordered" evidence="1">
    <location>
        <begin position="90"/>
        <end position="123"/>
    </location>
</feature>
<evidence type="ECO:0000256" key="1">
    <source>
        <dbReference type="SAM" id="MobiDB-lite"/>
    </source>
</evidence>
<dbReference type="PANTHER" id="PTHR36313:SF1">
    <property type="entry name" value="PROTEIN GOLVEN 11-RELATED"/>
    <property type="match status" value="1"/>
</dbReference>
<dbReference type="GO" id="GO:0030154">
    <property type="term" value="P:cell differentiation"/>
    <property type="evidence" value="ECO:0000318"/>
    <property type="project" value="GO_Central"/>
</dbReference>
<dbReference type="InterPro" id="IPR038804">
    <property type="entry name" value="RGF3"/>
</dbReference>
<accession>B9RLF5</accession>
<proteinExistence type="predicted"/>
<dbReference type="AlphaFoldDB" id="B9RLF5"/>
<sequence length="164" mass="17457">MAAVAVAVTLRFIMCLLLAVHLFSAAWGDTNAYALEDEEDFFSTEKNVPVDGIPNGSVATKSEIRGRKMIQNKVIIKRVEIRGSGAAAHGETASENKAVAGKLGSKGNNINSKNNKEEPMIGGGTSKGSISHFPHKSMNNEAAAGFVAFSADYHAPRHHPPKNN</sequence>
<feature type="chain" id="PRO_5002891172" description="Root meristem growth factor" evidence="2">
    <location>
        <begin position="29"/>
        <end position="164"/>
    </location>
</feature>
<dbReference type="PANTHER" id="PTHR36313">
    <property type="entry name" value="ROOT MERISTEM GROWTH FACTOR 2"/>
    <property type="match status" value="1"/>
</dbReference>